<evidence type="ECO:0000256" key="4">
    <source>
        <dbReference type="ARBA" id="ARBA00022692"/>
    </source>
</evidence>
<dbReference type="GO" id="GO:0004190">
    <property type="term" value="F:aspartic-type endopeptidase activity"/>
    <property type="evidence" value="ECO:0007669"/>
    <property type="project" value="UniProtKB-UniRule"/>
</dbReference>
<gene>
    <name evidence="9" type="primary">lspA</name>
    <name evidence="12" type="ORF">CRI94_09045</name>
</gene>
<dbReference type="UniPathway" id="UPA00665"/>
<dbReference type="PROSITE" id="PS00855">
    <property type="entry name" value="SPASE_II"/>
    <property type="match status" value="1"/>
</dbReference>
<evidence type="ECO:0000256" key="7">
    <source>
        <dbReference type="ARBA" id="ARBA00022989"/>
    </source>
</evidence>
<comment type="subcellular location">
    <subcellularLocation>
        <location evidence="9">Cell membrane</location>
        <topology evidence="9">Multi-pass membrane protein</topology>
    </subcellularLocation>
</comment>
<feature type="transmembrane region" description="Helical" evidence="9">
    <location>
        <begin position="150"/>
        <end position="172"/>
    </location>
</feature>
<dbReference type="RefSeq" id="WP_098075376.1">
    <property type="nucleotide sequence ID" value="NZ_PDEQ01000004.1"/>
</dbReference>
<dbReference type="GO" id="GO:0005886">
    <property type="term" value="C:plasma membrane"/>
    <property type="evidence" value="ECO:0007669"/>
    <property type="project" value="UniProtKB-SubCell"/>
</dbReference>
<dbReference type="EMBL" id="PDEQ01000004">
    <property type="protein sequence ID" value="PEN13456.1"/>
    <property type="molecule type" value="Genomic_DNA"/>
</dbReference>
<proteinExistence type="inferred from homology"/>
<keyword evidence="7 9" id="KW-1133">Transmembrane helix</keyword>
<keyword evidence="4 9" id="KW-0812">Transmembrane</keyword>
<keyword evidence="8 9" id="KW-0472">Membrane</keyword>
<name>A0A2A8CXS1_9BACT</name>
<feature type="transmembrane region" description="Helical" evidence="9">
    <location>
        <begin position="58"/>
        <end position="76"/>
    </location>
</feature>
<dbReference type="Pfam" id="PF01252">
    <property type="entry name" value="Peptidase_A8"/>
    <property type="match status" value="1"/>
</dbReference>
<organism evidence="12 13">
    <name type="scientific">Longibacter salinarum</name>
    <dbReference type="NCBI Taxonomy" id="1850348"/>
    <lineage>
        <taxon>Bacteria</taxon>
        <taxon>Pseudomonadati</taxon>
        <taxon>Rhodothermota</taxon>
        <taxon>Rhodothermia</taxon>
        <taxon>Rhodothermales</taxon>
        <taxon>Salisaetaceae</taxon>
        <taxon>Longibacter</taxon>
    </lineage>
</organism>
<comment type="caution">
    <text evidence="9">Lacks conserved residue(s) required for the propagation of feature annotation.</text>
</comment>
<sequence length="243" mass="26956">MRVLWLSGLVVIIDQLTKAAVLEYMYRGQSIPLVGDWLKFTFTENPGMAFGLQVGPKGTVTVLALLAMGLVAYYFYHVRNAYLPYRLSLAFIFGGAIGNIIDRIFYGVFLGYGELFRGKVVDFIHVSVWKGWIPESVPVYGGAYVDLFPIWNVADMAIVGGVVGVLFFHHTFHERELRRLKRESMQIVAVEAPRVDFALPPLRAYVPHGLHNGNGRPAEPGNAQSSKPVEPVADRSDTTSTPA</sequence>
<dbReference type="Proteomes" id="UP000220102">
    <property type="component" value="Unassembled WGS sequence"/>
</dbReference>
<evidence type="ECO:0000256" key="2">
    <source>
        <dbReference type="ARBA" id="ARBA00022475"/>
    </source>
</evidence>
<comment type="catalytic activity">
    <reaction evidence="9">
        <text>Release of signal peptides from bacterial membrane prolipoproteins. Hydrolyzes -Xaa-Yaa-Zaa-|-(S,diacylglyceryl)Cys-, in which Xaa is hydrophobic (preferably Leu), and Yaa (Ala or Ser) and Zaa (Gly or Ala) have small, neutral side chains.</text>
        <dbReference type="EC" id="3.4.23.36"/>
    </reaction>
</comment>
<feature type="active site" evidence="9">
    <location>
        <position position="155"/>
    </location>
</feature>
<comment type="pathway">
    <text evidence="9">Protein modification; lipoprotein biosynthesis (signal peptide cleavage).</text>
</comment>
<feature type="active site" evidence="9">
    <location>
        <position position="122"/>
    </location>
</feature>
<feature type="region of interest" description="Disordered" evidence="11">
    <location>
        <begin position="210"/>
        <end position="243"/>
    </location>
</feature>
<dbReference type="EC" id="3.4.23.36" evidence="9"/>
<dbReference type="PANTHER" id="PTHR33695">
    <property type="entry name" value="LIPOPROTEIN SIGNAL PEPTIDASE"/>
    <property type="match status" value="1"/>
</dbReference>
<evidence type="ECO:0000256" key="5">
    <source>
        <dbReference type="ARBA" id="ARBA00022750"/>
    </source>
</evidence>
<dbReference type="AlphaFoldDB" id="A0A2A8CXS1"/>
<keyword evidence="13" id="KW-1185">Reference proteome</keyword>
<evidence type="ECO:0000313" key="12">
    <source>
        <dbReference type="EMBL" id="PEN13456.1"/>
    </source>
</evidence>
<evidence type="ECO:0000256" key="3">
    <source>
        <dbReference type="ARBA" id="ARBA00022670"/>
    </source>
</evidence>
<comment type="function">
    <text evidence="9">This protein specifically catalyzes the removal of signal peptides from prolipoproteins.</text>
</comment>
<evidence type="ECO:0000313" key="13">
    <source>
        <dbReference type="Proteomes" id="UP000220102"/>
    </source>
</evidence>
<dbReference type="PANTHER" id="PTHR33695:SF1">
    <property type="entry name" value="LIPOPROTEIN SIGNAL PEPTIDASE"/>
    <property type="match status" value="1"/>
</dbReference>
<reference evidence="12 13" key="1">
    <citation type="submission" date="2017-10" db="EMBL/GenBank/DDBJ databases">
        <title>Draft genome of Longibacter Salinarum.</title>
        <authorList>
            <person name="Goh K.M."/>
            <person name="Shamsir M.S."/>
            <person name="Lim S.W."/>
        </authorList>
    </citation>
    <scope>NUCLEOTIDE SEQUENCE [LARGE SCALE GENOMIC DNA]</scope>
    <source>
        <strain evidence="12 13">KCTC 52045</strain>
    </source>
</reference>
<evidence type="ECO:0000256" key="9">
    <source>
        <dbReference type="HAMAP-Rule" id="MF_00161"/>
    </source>
</evidence>
<dbReference type="InterPro" id="IPR001872">
    <property type="entry name" value="Peptidase_A8"/>
</dbReference>
<dbReference type="PRINTS" id="PR00781">
    <property type="entry name" value="LIPOSIGPTASE"/>
</dbReference>
<accession>A0A2A8CXS1</accession>
<evidence type="ECO:0000256" key="6">
    <source>
        <dbReference type="ARBA" id="ARBA00022801"/>
    </source>
</evidence>
<keyword evidence="6 9" id="KW-0378">Hydrolase</keyword>
<protein>
    <recommendedName>
        <fullName evidence="9">Lipoprotein signal peptidase</fullName>
        <ecNumber evidence="9">3.4.23.36</ecNumber>
    </recommendedName>
    <alternativeName>
        <fullName evidence="9">Prolipoprotein signal peptidase</fullName>
    </alternativeName>
    <alternativeName>
        <fullName evidence="9">Signal peptidase II</fullName>
        <shortName evidence="9">SPase II</shortName>
    </alternativeName>
</protein>
<comment type="caution">
    <text evidence="12">The sequence shown here is derived from an EMBL/GenBank/DDBJ whole genome shotgun (WGS) entry which is preliminary data.</text>
</comment>
<dbReference type="GO" id="GO:0006508">
    <property type="term" value="P:proteolysis"/>
    <property type="evidence" value="ECO:0007669"/>
    <property type="project" value="UniProtKB-KW"/>
</dbReference>
<dbReference type="OrthoDB" id="9810259at2"/>
<keyword evidence="3 9" id="KW-0645">Protease</keyword>
<evidence type="ECO:0000256" key="10">
    <source>
        <dbReference type="RuleBase" id="RU004181"/>
    </source>
</evidence>
<dbReference type="HAMAP" id="MF_00161">
    <property type="entry name" value="LspA"/>
    <property type="match status" value="1"/>
</dbReference>
<evidence type="ECO:0000256" key="11">
    <source>
        <dbReference type="SAM" id="MobiDB-lite"/>
    </source>
</evidence>
<keyword evidence="2 9" id="KW-1003">Cell membrane</keyword>
<comment type="similarity">
    <text evidence="1 9 10">Belongs to the peptidase A8 family.</text>
</comment>
<evidence type="ECO:0000256" key="1">
    <source>
        <dbReference type="ARBA" id="ARBA00006139"/>
    </source>
</evidence>
<evidence type="ECO:0000256" key="8">
    <source>
        <dbReference type="ARBA" id="ARBA00023136"/>
    </source>
</evidence>
<feature type="transmembrane region" description="Helical" evidence="9">
    <location>
        <begin position="88"/>
        <end position="109"/>
    </location>
</feature>
<keyword evidence="5 9" id="KW-0064">Aspartyl protease</keyword>